<name>A0ACC8EPG5_9PEZI</name>
<dbReference type="EMBL" id="KV748245">
    <property type="protein sequence ID" value="OCK88264.1"/>
    <property type="molecule type" value="Genomic_DNA"/>
</dbReference>
<evidence type="ECO:0000313" key="1">
    <source>
        <dbReference type="EMBL" id="OCK88264.1"/>
    </source>
</evidence>
<organism evidence="1 2">
    <name type="scientific">Cenococcum geophilum 1.58</name>
    <dbReference type="NCBI Taxonomy" id="794803"/>
    <lineage>
        <taxon>Eukaryota</taxon>
        <taxon>Fungi</taxon>
        <taxon>Dikarya</taxon>
        <taxon>Ascomycota</taxon>
        <taxon>Pezizomycotina</taxon>
        <taxon>Dothideomycetes</taxon>
        <taxon>Pleosporomycetidae</taxon>
        <taxon>Gloniales</taxon>
        <taxon>Gloniaceae</taxon>
        <taxon>Cenococcum</taxon>
    </lineage>
</organism>
<gene>
    <name evidence="1" type="ORF">K441DRAFT_700678</name>
</gene>
<sequence>MLGPPSGGVLALLLASFVFLTALVFAARPFYRPHLGYGSPPSATRNRELFSHRWLVATPIGVLTPAHFKHRPAQHLSYLAEKGKTSRPERDGREYVGTKRVVLIWAVREADHFAWVQNNLEETIEAAAESEVEIEMKFTSGSGNEHALISAGKMNE</sequence>
<evidence type="ECO:0000313" key="2">
    <source>
        <dbReference type="Proteomes" id="UP000250078"/>
    </source>
</evidence>
<accession>A0ACC8EPG5</accession>
<proteinExistence type="predicted"/>
<protein>
    <submittedName>
        <fullName evidence="1">Uncharacterized protein</fullName>
    </submittedName>
</protein>
<keyword evidence="2" id="KW-1185">Reference proteome</keyword>
<reference evidence="1 2" key="1">
    <citation type="journal article" date="2016" name="Nat. Commun.">
        <title>Ectomycorrhizal ecology is imprinted in the genome of the dominant symbiotic fungus Cenococcum geophilum.</title>
        <authorList>
            <consortium name="DOE Joint Genome Institute"/>
            <person name="Peter M."/>
            <person name="Kohler A."/>
            <person name="Ohm R.A."/>
            <person name="Kuo A."/>
            <person name="Krutzmann J."/>
            <person name="Morin E."/>
            <person name="Arend M."/>
            <person name="Barry K.W."/>
            <person name="Binder M."/>
            <person name="Choi C."/>
            <person name="Clum A."/>
            <person name="Copeland A."/>
            <person name="Grisel N."/>
            <person name="Haridas S."/>
            <person name="Kipfer T."/>
            <person name="LaButti K."/>
            <person name="Lindquist E."/>
            <person name="Lipzen A."/>
            <person name="Maire R."/>
            <person name="Meier B."/>
            <person name="Mihaltcheva S."/>
            <person name="Molinier V."/>
            <person name="Murat C."/>
            <person name="Poggeler S."/>
            <person name="Quandt C.A."/>
            <person name="Sperisen C."/>
            <person name="Tritt A."/>
            <person name="Tisserant E."/>
            <person name="Crous P.W."/>
            <person name="Henrissat B."/>
            <person name="Nehls U."/>
            <person name="Egli S."/>
            <person name="Spatafora J.W."/>
            <person name="Grigoriev I.V."/>
            <person name="Martin F.M."/>
        </authorList>
    </citation>
    <scope>NUCLEOTIDE SEQUENCE [LARGE SCALE GENOMIC DNA]</scope>
    <source>
        <strain evidence="1 2">1.58</strain>
    </source>
</reference>
<dbReference type="Proteomes" id="UP000250078">
    <property type="component" value="Unassembled WGS sequence"/>
</dbReference>